<evidence type="ECO:0000256" key="4">
    <source>
        <dbReference type="ARBA" id="ARBA00022516"/>
    </source>
</evidence>
<evidence type="ECO:0000256" key="3">
    <source>
        <dbReference type="ARBA" id="ARBA00020902"/>
    </source>
</evidence>
<keyword evidence="5" id="KW-0441">Lipid A biosynthesis</keyword>
<dbReference type="EC" id="2.4.1.182" evidence="2 10"/>
<evidence type="ECO:0000313" key="11">
    <source>
        <dbReference type="EMBL" id="VEN73168.1"/>
    </source>
</evidence>
<dbReference type="PANTHER" id="PTHR30372">
    <property type="entry name" value="LIPID-A-DISACCHARIDE SYNTHASE"/>
    <property type="match status" value="1"/>
</dbReference>
<dbReference type="Pfam" id="PF02684">
    <property type="entry name" value="LpxB"/>
    <property type="match status" value="1"/>
</dbReference>
<keyword evidence="6 11" id="KW-0328">Glycosyltransferase</keyword>
<sequence>MKSAGTVMVIAGESSGDHHAARLVRAMDQKRDGLFFCGIGGPALEKEGVRLVFDAALMSVVGVTEVFGALSHILKGFAAARRLLKSLRPDLLILVDFPDFNLRVAATAKKLGVPVLYYISPQVWAWRRGRIKKIARRVDHMAVIFPFEAVLYEERGVPVTFVGHPFLDEPGAPAPRPLPDRPENGRRILGLLPGSRGKEIERHLPVMMGAARLLEEKFRKDGRPAPEFVISLAPGVKRDFMDAVVARGPASGRFHIDESGAGSVLEKSDFVIAVSGTVTLETALSRTPHVIIYKISPVSHWVAKALVRVEHIGIANHIAASPVVPELIQTDATPEKIAAVAHGALTDPDRLRKAAEALGGIRDAMGGPGASERAAKIALEMMK</sequence>
<proteinExistence type="predicted"/>
<comment type="catalytic activity">
    <reaction evidence="9">
        <text>a lipid X + a UDP-2-N,3-O-bis[(3R)-3-hydroxyacyl]-alpha-D-glucosamine = a lipid A disaccharide + UDP + H(+)</text>
        <dbReference type="Rhea" id="RHEA:67828"/>
        <dbReference type="ChEBI" id="CHEBI:15378"/>
        <dbReference type="ChEBI" id="CHEBI:58223"/>
        <dbReference type="ChEBI" id="CHEBI:137748"/>
        <dbReference type="ChEBI" id="CHEBI:176338"/>
        <dbReference type="ChEBI" id="CHEBI:176343"/>
        <dbReference type="EC" id="2.4.1.182"/>
    </reaction>
</comment>
<evidence type="ECO:0000256" key="2">
    <source>
        <dbReference type="ARBA" id="ARBA00012687"/>
    </source>
</evidence>
<dbReference type="GO" id="GO:0005543">
    <property type="term" value="F:phospholipid binding"/>
    <property type="evidence" value="ECO:0007669"/>
    <property type="project" value="TreeGrafter"/>
</dbReference>
<gene>
    <name evidence="11" type="primary">lpxB</name>
    <name evidence="11" type="ORF">EPICR_120066</name>
</gene>
<dbReference type="PANTHER" id="PTHR30372:SF4">
    <property type="entry name" value="LIPID-A-DISACCHARIDE SYNTHASE, MITOCHONDRIAL-RELATED"/>
    <property type="match status" value="1"/>
</dbReference>
<dbReference type="SUPFAM" id="SSF53756">
    <property type="entry name" value="UDP-Glycosyltransferase/glycogen phosphorylase"/>
    <property type="match status" value="1"/>
</dbReference>
<keyword evidence="8" id="KW-0443">Lipid metabolism</keyword>
<dbReference type="EMBL" id="CAACVI010000004">
    <property type="protein sequence ID" value="VEN73168.1"/>
    <property type="molecule type" value="Genomic_DNA"/>
</dbReference>
<evidence type="ECO:0000256" key="10">
    <source>
        <dbReference type="NCBIfam" id="TIGR00215"/>
    </source>
</evidence>
<evidence type="ECO:0000256" key="9">
    <source>
        <dbReference type="ARBA" id="ARBA00048975"/>
    </source>
</evidence>
<accession>A0A484HFE8</accession>
<keyword evidence="4" id="KW-0444">Lipid biosynthesis</keyword>
<organism evidence="11">
    <name type="scientific">uncultured Desulfobacteraceae bacterium</name>
    <dbReference type="NCBI Taxonomy" id="218296"/>
    <lineage>
        <taxon>Bacteria</taxon>
        <taxon>Pseudomonadati</taxon>
        <taxon>Thermodesulfobacteriota</taxon>
        <taxon>Desulfobacteria</taxon>
        <taxon>Desulfobacterales</taxon>
        <taxon>Desulfobacteraceae</taxon>
        <taxon>environmental samples</taxon>
    </lineage>
</organism>
<reference evidence="11" key="1">
    <citation type="submission" date="2019-01" db="EMBL/GenBank/DDBJ databases">
        <authorList>
            <consortium name="Genoscope - CEA"/>
            <person name="William W."/>
        </authorList>
    </citation>
    <scope>NUCLEOTIDE SEQUENCE</scope>
    <source>
        <strain evidence="11">CR-1</strain>
    </source>
</reference>
<dbReference type="GO" id="GO:0008915">
    <property type="term" value="F:lipid-A-disaccharide synthase activity"/>
    <property type="evidence" value="ECO:0007669"/>
    <property type="project" value="UniProtKB-UniRule"/>
</dbReference>
<evidence type="ECO:0000256" key="7">
    <source>
        <dbReference type="ARBA" id="ARBA00022679"/>
    </source>
</evidence>
<protein>
    <recommendedName>
        <fullName evidence="3 10">Lipid-A-disaccharide synthase</fullName>
        <ecNumber evidence="2 10">2.4.1.182</ecNumber>
    </recommendedName>
</protein>
<evidence type="ECO:0000256" key="6">
    <source>
        <dbReference type="ARBA" id="ARBA00022676"/>
    </source>
</evidence>
<dbReference type="InterPro" id="IPR003835">
    <property type="entry name" value="Glyco_trans_19"/>
</dbReference>
<comment type="function">
    <text evidence="1">Condensation of UDP-2,3-diacylglucosamine and 2,3-diacylglucosamine-1-phosphate to form lipid A disaccharide, a precursor of lipid A, a phosphorylated glycolipid that anchors the lipopolysaccharide to the outer membrane of the cell.</text>
</comment>
<keyword evidence="7 11" id="KW-0808">Transferase</keyword>
<dbReference type="GO" id="GO:0016020">
    <property type="term" value="C:membrane"/>
    <property type="evidence" value="ECO:0007669"/>
    <property type="project" value="GOC"/>
</dbReference>
<name>A0A484HFE8_9BACT</name>
<evidence type="ECO:0000256" key="5">
    <source>
        <dbReference type="ARBA" id="ARBA00022556"/>
    </source>
</evidence>
<evidence type="ECO:0000256" key="1">
    <source>
        <dbReference type="ARBA" id="ARBA00002056"/>
    </source>
</evidence>
<dbReference type="GO" id="GO:0009245">
    <property type="term" value="P:lipid A biosynthetic process"/>
    <property type="evidence" value="ECO:0007669"/>
    <property type="project" value="UniProtKB-UniRule"/>
</dbReference>
<dbReference type="NCBIfam" id="TIGR00215">
    <property type="entry name" value="lpxB"/>
    <property type="match status" value="1"/>
</dbReference>
<evidence type="ECO:0000256" key="8">
    <source>
        <dbReference type="ARBA" id="ARBA00023098"/>
    </source>
</evidence>
<dbReference type="AlphaFoldDB" id="A0A484HFE8"/>